<organism evidence="1 2">
    <name type="scientific">Nodularia harveyana UHCC-0300</name>
    <dbReference type="NCBI Taxonomy" id="2974287"/>
    <lineage>
        <taxon>Bacteria</taxon>
        <taxon>Bacillati</taxon>
        <taxon>Cyanobacteriota</taxon>
        <taxon>Cyanophyceae</taxon>
        <taxon>Nostocales</taxon>
        <taxon>Nodulariaceae</taxon>
        <taxon>Nodularia</taxon>
    </lineage>
</organism>
<gene>
    <name evidence="1" type="ORF">VB620_07880</name>
</gene>
<reference evidence="1 2" key="1">
    <citation type="submission" date="2023-12" db="EMBL/GenBank/DDBJ databases">
        <title>Baltic Sea Cyanobacteria.</title>
        <authorList>
            <person name="Delbaje E."/>
            <person name="Fewer D.P."/>
            <person name="Shishido T.K."/>
        </authorList>
    </citation>
    <scope>NUCLEOTIDE SEQUENCE [LARGE SCALE GENOMIC DNA]</scope>
    <source>
        <strain evidence="1 2">UHCC-0300</strain>
    </source>
</reference>
<evidence type="ECO:0000313" key="1">
    <source>
        <dbReference type="EMBL" id="MEA5581257.1"/>
    </source>
</evidence>
<keyword evidence="2" id="KW-1185">Reference proteome</keyword>
<protein>
    <submittedName>
        <fullName evidence="1">Glycosyltransferase family 4 protein</fullName>
        <ecNumber evidence="1">2.4.-.-</ecNumber>
    </submittedName>
</protein>
<keyword evidence="1" id="KW-0808">Transferase</keyword>
<dbReference type="Gene3D" id="3.40.50.2000">
    <property type="entry name" value="Glycogen Phosphorylase B"/>
    <property type="match status" value="2"/>
</dbReference>
<accession>A0ABU5UCM0</accession>
<proteinExistence type="predicted"/>
<dbReference type="SUPFAM" id="SSF53756">
    <property type="entry name" value="UDP-Glycosyltransferase/glycogen phosphorylase"/>
    <property type="match status" value="1"/>
</dbReference>
<keyword evidence="1" id="KW-0328">Glycosyltransferase</keyword>
<sequence>MEIKIKKLYLINSTFPPQISGVGDHTAYLATELAKILEVKVLVAFGEIDNFTQFKVEQIFSYVKPESFFSIIKFIREDPPDWVILQYDPFGYGMRYGLNPYIPLAINILKRLCPQVKIGVIVHESFIHIRNKKLAVLAQFLKAQLWLLGCAVDTIFTVIEPWVPILNSWFPNKLIQHLPVSSNIPQVPTDRDKVRESLGISPQTIVIGLFGRIQRVRRLDHIINAVNQTIEAGFDVLVMYIGHDSAPAKSGLGNLPLLAEGPFSPEEVSRRFAAMDIYLVPIDEGVSTRNTSFMTGLQHGIPTVATFGSSTDSMLMQEQGKALFLVDVKAPDDFAQAVLELASNPLRRKLLSNGAKELFAREFDWSHISLKLLNTLESF</sequence>
<comment type="caution">
    <text evidence="1">The sequence shown here is derived from an EMBL/GenBank/DDBJ whole genome shotgun (WGS) entry which is preliminary data.</text>
</comment>
<dbReference type="CDD" id="cd03801">
    <property type="entry name" value="GT4_PimA-like"/>
    <property type="match status" value="1"/>
</dbReference>
<dbReference type="PANTHER" id="PTHR12526">
    <property type="entry name" value="GLYCOSYLTRANSFERASE"/>
    <property type="match status" value="1"/>
</dbReference>
<dbReference type="Pfam" id="PF13692">
    <property type="entry name" value="Glyco_trans_1_4"/>
    <property type="match status" value="1"/>
</dbReference>
<dbReference type="EC" id="2.4.-.-" evidence="1"/>
<evidence type="ECO:0000313" key="2">
    <source>
        <dbReference type="Proteomes" id="UP001302120"/>
    </source>
</evidence>
<dbReference type="GO" id="GO:0016757">
    <property type="term" value="F:glycosyltransferase activity"/>
    <property type="evidence" value="ECO:0007669"/>
    <property type="project" value="UniProtKB-KW"/>
</dbReference>
<dbReference type="RefSeq" id="WP_323195589.1">
    <property type="nucleotide sequence ID" value="NZ_JAYGHG010000008.1"/>
</dbReference>
<dbReference type="Proteomes" id="UP001302120">
    <property type="component" value="Unassembled WGS sequence"/>
</dbReference>
<name>A0ABU5UCM0_9CYAN</name>
<dbReference type="EMBL" id="JAYGHG010000008">
    <property type="protein sequence ID" value="MEA5581257.1"/>
    <property type="molecule type" value="Genomic_DNA"/>
</dbReference>